<accession>B7FY53</accession>
<evidence type="ECO:0000313" key="3">
    <source>
        <dbReference type="Proteomes" id="UP000000759"/>
    </source>
</evidence>
<evidence type="ECO:0000313" key="2">
    <source>
        <dbReference type="EMBL" id="EEC48665.1"/>
    </source>
</evidence>
<feature type="compositionally biased region" description="Low complexity" evidence="1">
    <location>
        <begin position="656"/>
        <end position="667"/>
    </location>
</feature>
<dbReference type="AlphaFoldDB" id="B7FY53"/>
<name>B7FY53_PHATC</name>
<organism evidence="2 3">
    <name type="scientific">Phaeodactylum tricornutum (strain CCAP 1055/1)</name>
    <dbReference type="NCBI Taxonomy" id="556484"/>
    <lineage>
        <taxon>Eukaryota</taxon>
        <taxon>Sar</taxon>
        <taxon>Stramenopiles</taxon>
        <taxon>Ochrophyta</taxon>
        <taxon>Bacillariophyta</taxon>
        <taxon>Bacillariophyceae</taxon>
        <taxon>Bacillariophycidae</taxon>
        <taxon>Naviculales</taxon>
        <taxon>Phaeodactylaceae</taxon>
        <taxon>Phaeodactylum</taxon>
    </lineage>
</organism>
<feature type="compositionally biased region" description="Polar residues" evidence="1">
    <location>
        <begin position="582"/>
        <end position="591"/>
    </location>
</feature>
<sequence>MRPPAYGAKLKKKRQHTSSVDLDSIHPYRDGGPLQRAIQDDLLDVRPLFCDSVASLSEGCNVHHPNGAAFAIYKAVFGSAKLALLHTRVVPCRVDREAYTQLLYAASFNLLHKSFCEKTFEFTHAAFALFSLFVLYHTCPLDTVPPIAGSNKDERLEMFPLGIRDPQNPRRLYQRAFHQRIRIDQLHYEYLDRLRDIALAQIGKCEERKWQADLDRVTAAVNIAPPSCECSLATDVVAVLDRLRENFEFCSYTGPMGLEALAGHSAYPFPESKVAWSTLGRYSSFDTTHNTSEFSSGNPCESKEWHADLQNSLDNYLVCLQSIRLPPVNQGTNIKFKRIREGLLGIFKKTRSTDFLSKLSDILHGRQNALSIYVKPQTVSFGSIIHIENAVQQNAERKQSPGNETERISEQVLLADREHWGTDLGPSFELLLPSNISPEMQRSLQDAFETLLDRKEGYAQQQAMTLASLDEVSTAGELSTLGRSMESSTTLGVGQGALQALLSKASEAVEDVRHQSIPFGGFFLSTEEDDDISTQPRNAMNKYGEAESIDDDAVSVATESVGRAALDRLLSAVCPLPPTPAHSRQSVTPSRKVNAKRKRSLSFSLAASTPRKRPALNPSGLPTKDESSTNESLGEGNTGYSTEDSDGDDSLLSAFSSESGTTGQGSSALNVLLSTVLLK</sequence>
<feature type="region of interest" description="Disordered" evidence="1">
    <location>
        <begin position="576"/>
        <end position="668"/>
    </location>
</feature>
<gene>
    <name evidence="2" type="ORF">PHATRDRAFT_45577</name>
</gene>
<dbReference type="InParanoid" id="B7FY53"/>
<dbReference type="PaxDb" id="2850-Phatr45577"/>
<dbReference type="EMBL" id="CM000610">
    <property type="protein sequence ID" value="EEC48665.1"/>
    <property type="molecule type" value="Genomic_DNA"/>
</dbReference>
<proteinExistence type="predicted"/>
<dbReference type="KEGG" id="pti:PHATRDRAFT_45577"/>
<evidence type="ECO:0000256" key="1">
    <source>
        <dbReference type="SAM" id="MobiDB-lite"/>
    </source>
</evidence>
<dbReference type="HOGENOM" id="CLU_402547_0_0_1"/>
<dbReference type="Proteomes" id="UP000000759">
    <property type="component" value="Chromosome 7"/>
</dbReference>
<dbReference type="OrthoDB" id="54491at2759"/>
<dbReference type="GeneID" id="7200362"/>
<dbReference type="RefSeq" id="XP_002179679.1">
    <property type="nucleotide sequence ID" value="XM_002179643.1"/>
</dbReference>
<reference evidence="3" key="2">
    <citation type="submission" date="2008-08" db="EMBL/GenBank/DDBJ databases">
        <authorList>
            <consortium name="Diatom Consortium"/>
            <person name="Grigoriev I."/>
            <person name="Grimwood J."/>
            <person name="Kuo A."/>
            <person name="Otillar R.P."/>
            <person name="Salamov A."/>
            <person name="Detter J.C."/>
            <person name="Lindquist E."/>
            <person name="Shapiro H."/>
            <person name="Lucas S."/>
            <person name="Glavina del Rio T."/>
            <person name="Pitluck S."/>
            <person name="Rokhsar D."/>
            <person name="Bowler C."/>
        </authorList>
    </citation>
    <scope>GENOME REANNOTATION</scope>
    <source>
        <strain evidence="3">CCAP 1055/1</strain>
    </source>
</reference>
<keyword evidence="3" id="KW-1185">Reference proteome</keyword>
<protein>
    <submittedName>
        <fullName evidence="2">Uncharacterized protein</fullName>
    </submittedName>
</protein>
<reference evidence="2 3" key="1">
    <citation type="journal article" date="2008" name="Nature">
        <title>The Phaeodactylum genome reveals the evolutionary history of diatom genomes.</title>
        <authorList>
            <person name="Bowler C."/>
            <person name="Allen A.E."/>
            <person name="Badger J.H."/>
            <person name="Grimwood J."/>
            <person name="Jabbari K."/>
            <person name="Kuo A."/>
            <person name="Maheswari U."/>
            <person name="Martens C."/>
            <person name="Maumus F."/>
            <person name="Otillar R.P."/>
            <person name="Rayko E."/>
            <person name="Salamov A."/>
            <person name="Vandepoele K."/>
            <person name="Beszteri B."/>
            <person name="Gruber A."/>
            <person name="Heijde M."/>
            <person name="Katinka M."/>
            <person name="Mock T."/>
            <person name="Valentin K."/>
            <person name="Verret F."/>
            <person name="Berges J.A."/>
            <person name="Brownlee C."/>
            <person name="Cadoret J.P."/>
            <person name="Chiovitti A."/>
            <person name="Choi C.J."/>
            <person name="Coesel S."/>
            <person name="De Martino A."/>
            <person name="Detter J.C."/>
            <person name="Durkin C."/>
            <person name="Falciatore A."/>
            <person name="Fournet J."/>
            <person name="Haruta M."/>
            <person name="Huysman M.J."/>
            <person name="Jenkins B.D."/>
            <person name="Jiroutova K."/>
            <person name="Jorgensen R.E."/>
            <person name="Joubert Y."/>
            <person name="Kaplan A."/>
            <person name="Kroger N."/>
            <person name="Kroth P.G."/>
            <person name="La Roche J."/>
            <person name="Lindquist E."/>
            <person name="Lommer M."/>
            <person name="Martin-Jezequel V."/>
            <person name="Lopez P.J."/>
            <person name="Lucas S."/>
            <person name="Mangogna M."/>
            <person name="McGinnis K."/>
            <person name="Medlin L.K."/>
            <person name="Montsant A."/>
            <person name="Oudot-Le Secq M.P."/>
            <person name="Napoli C."/>
            <person name="Obornik M."/>
            <person name="Parker M.S."/>
            <person name="Petit J.L."/>
            <person name="Porcel B.M."/>
            <person name="Poulsen N."/>
            <person name="Robison M."/>
            <person name="Rychlewski L."/>
            <person name="Rynearson T.A."/>
            <person name="Schmutz J."/>
            <person name="Shapiro H."/>
            <person name="Siaut M."/>
            <person name="Stanley M."/>
            <person name="Sussman M.R."/>
            <person name="Taylor A.R."/>
            <person name="Vardi A."/>
            <person name="von Dassow P."/>
            <person name="Vyverman W."/>
            <person name="Willis A."/>
            <person name="Wyrwicz L.S."/>
            <person name="Rokhsar D.S."/>
            <person name="Weissenbach J."/>
            <person name="Armbrust E.V."/>
            <person name="Green B.R."/>
            <person name="Van de Peer Y."/>
            <person name="Grigoriev I.V."/>
        </authorList>
    </citation>
    <scope>NUCLEOTIDE SEQUENCE [LARGE SCALE GENOMIC DNA]</scope>
    <source>
        <strain evidence="2 3">CCAP 1055/1</strain>
    </source>
</reference>